<dbReference type="CDD" id="cd18773">
    <property type="entry name" value="PDC1_HK_sensor"/>
    <property type="match status" value="1"/>
</dbReference>
<dbReference type="Pfam" id="PF00672">
    <property type="entry name" value="HAMP"/>
    <property type="match status" value="1"/>
</dbReference>
<evidence type="ECO:0000256" key="1">
    <source>
        <dbReference type="ARBA" id="ARBA00000085"/>
    </source>
</evidence>
<evidence type="ECO:0000256" key="14">
    <source>
        <dbReference type="SAM" id="Phobius"/>
    </source>
</evidence>
<dbReference type="CDD" id="cd06225">
    <property type="entry name" value="HAMP"/>
    <property type="match status" value="1"/>
</dbReference>
<evidence type="ECO:0000256" key="3">
    <source>
        <dbReference type="ARBA" id="ARBA00012438"/>
    </source>
</evidence>
<dbReference type="InterPro" id="IPR033479">
    <property type="entry name" value="dCache_1"/>
</dbReference>
<comment type="caution">
    <text evidence="17">The sequence shown here is derived from an EMBL/GenBank/DDBJ whole genome shotgun (WGS) entry which is preliminary data.</text>
</comment>
<name>A0AAP2RAH5_9EURY</name>
<keyword evidence="13 14" id="KW-0472">Membrane</keyword>
<gene>
    <name evidence="17" type="ORF">CUJ83_01850</name>
</gene>
<dbReference type="Pfam" id="PF02518">
    <property type="entry name" value="HATPase_c"/>
    <property type="match status" value="1"/>
</dbReference>
<dbReference type="SUPFAM" id="SSF158472">
    <property type="entry name" value="HAMP domain-like"/>
    <property type="match status" value="1"/>
</dbReference>
<comment type="catalytic activity">
    <reaction evidence="1">
        <text>ATP + protein L-histidine = ADP + protein N-phospho-L-histidine.</text>
        <dbReference type="EC" id="2.7.13.3"/>
    </reaction>
</comment>
<evidence type="ECO:0000313" key="17">
    <source>
        <dbReference type="EMBL" id="MCD1293738.1"/>
    </source>
</evidence>
<evidence type="ECO:0000256" key="2">
    <source>
        <dbReference type="ARBA" id="ARBA00004651"/>
    </source>
</evidence>
<dbReference type="GO" id="GO:0000160">
    <property type="term" value="P:phosphorelay signal transduction system"/>
    <property type="evidence" value="ECO:0007669"/>
    <property type="project" value="UniProtKB-KW"/>
</dbReference>
<keyword evidence="12" id="KW-0902">Two-component regulatory system</keyword>
<dbReference type="GO" id="GO:0004673">
    <property type="term" value="F:protein histidine kinase activity"/>
    <property type="evidence" value="ECO:0007669"/>
    <property type="project" value="UniProtKB-EC"/>
</dbReference>
<dbReference type="SUPFAM" id="SSF55874">
    <property type="entry name" value="ATPase domain of HSP90 chaperone/DNA topoisomerase II/histidine kinase"/>
    <property type="match status" value="1"/>
</dbReference>
<evidence type="ECO:0000256" key="8">
    <source>
        <dbReference type="ARBA" id="ARBA00022741"/>
    </source>
</evidence>
<dbReference type="InterPro" id="IPR005467">
    <property type="entry name" value="His_kinase_dom"/>
</dbReference>
<dbReference type="PRINTS" id="PR00344">
    <property type="entry name" value="BCTRLSENSOR"/>
</dbReference>
<keyword evidence="8" id="KW-0547">Nucleotide-binding</keyword>
<comment type="subcellular location">
    <subcellularLocation>
        <location evidence="2">Cell membrane</location>
        <topology evidence="2">Multi-pass membrane protein</topology>
    </subcellularLocation>
</comment>
<keyword evidence="18" id="KW-1185">Reference proteome</keyword>
<evidence type="ECO:0000256" key="13">
    <source>
        <dbReference type="ARBA" id="ARBA00023136"/>
    </source>
</evidence>
<reference evidence="17 18" key="1">
    <citation type="submission" date="2017-11" db="EMBL/GenBank/DDBJ databases">
        <title>Isolation and Characterization of Family Methanocellaceae Species from Potential Methane Hydrate Area Offshore Southwestern Taiwan.</title>
        <authorList>
            <person name="Zhang W.-L."/>
            <person name="Chen W.-C."/>
            <person name="Lai M.-C."/>
            <person name="Chen S.-C."/>
        </authorList>
    </citation>
    <scope>NUCLEOTIDE SEQUENCE [LARGE SCALE GENOMIC DNA]</scope>
    <source>
        <strain evidence="17 18">CWC-04</strain>
    </source>
</reference>
<evidence type="ECO:0000256" key="4">
    <source>
        <dbReference type="ARBA" id="ARBA00022475"/>
    </source>
</evidence>
<dbReference type="InterPro" id="IPR003660">
    <property type="entry name" value="HAMP_dom"/>
</dbReference>
<sequence length="584" mass="66395">MRINSIRTRITLILVTICVIVVLVLGSIWLFTTRETLKDHIYETNLQEAHFISNYIVQYIGNVTSDIELTASDRETINSILEYNESTLAFMANNLLKNTENADLVAITDEKGKLLYVTKPTNITDVLIYEWFNETIKRNKTYISPIFYSFTAKDYVFAVSSPVYESGKTIGIVNAVIKPGDLQESILGQQVIATSDIIVIDETGRVIIHSNESFIRERANLSSYLPFREVLKGKSDVVEYRNSWDQQPRYAAYAPIKNIGWGVVISTPTSIIYRPLEYQTLLIFATLVFSFLLSFVMGNYASKRISEPIIELSNSLKSVAKGDYSVRVKDAGDDEIGELARISNKMLDEIKARDQKIMAEKERSELFLDLMSHDISNHNQAILGFIEMAMLEENAGELKQLLQNALGSVNTSNQLITNVKKLRDIQNSRLDIKKMDLNDIIETVLNRELKNAGKDVTVEYGHVPNRYVRGCELLHVVFQNIIDNSIRYSGDKVTIWIDIDKDGGFYVVSIADDGKGIHDEVKQRLFYRMKKDELTIKGKGVGMYLSKMIMEQLEGDISVEDRIKGDYRSGTRFILKIPAFDQEQ</sequence>
<keyword evidence="11 14" id="KW-1133">Transmembrane helix</keyword>
<dbReference type="PROSITE" id="PS50109">
    <property type="entry name" value="HIS_KIN"/>
    <property type="match status" value="1"/>
</dbReference>
<dbReference type="Gene3D" id="3.30.565.10">
    <property type="entry name" value="Histidine kinase-like ATPase, C-terminal domain"/>
    <property type="match status" value="1"/>
</dbReference>
<keyword evidence="9" id="KW-0418">Kinase</keyword>
<evidence type="ECO:0000256" key="9">
    <source>
        <dbReference type="ARBA" id="ARBA00022777"/>
    </source>
</evidence>
<dbReference type="Pfam" id="PF02743">
    <property type="entry name" value="dCache_1"/>
    <property type="match status" value="1"/>
</dbReference>
<keyword evidence="4" id="KW-1003">Cell membrane</keyword>
<dbReference type="InterPro" id="IPR004358">
    <property type="entry name" value="Sig_transdc_His_kin-like_C"/>
</dbReference>
<dbReference type="AlphaFoldDB" id="A0AAP2RAH5"/>
<evidence type="ECO:0000256" key="7">
    <source>
        <dbReference type="ARBA" id="ARBA00022692"/>
    </source>
</evidence>
<dbReference type="PANTHER" id="PTHR45528">
    <property type="entry name" value="SENSOR HISTIDINE KINASE CPXA"/>
    <property type="match status" value="1"/>
</dbReference>
<dbReference type="GO" id="GO:0005886">
    <property type="term" value="C:plasma membrane"/>
    <property type="evidence" value="ECO:0007669"/>
    <property type="project" value="UniProtKB-SubCell"/>
</dbReference>
<dbReference type="EMBL" id="PGCK01000001">
    <property type="protein sequence ID" value="MCD1293738.1"/>
    <property type="molecule type" value="Genomic_DNA"/>
</dbReference>
<feature type="domain" description="Histidine kinase" evidence="15">
    <location>
        <begin position="370"/>
        <end position="581"/>
    </location>
</feature>
<evidence type="ECO:0000256" key="11">
    <source>
        <dbReference type="ARBA" id="ARBA00022989"/>
    </source>
</evidence>
<dbReference type="InterPro" id="IPR036890">
    <property type="entry name" value="HATPase_C_sf"/>
</dbReference>
<dbReference type="InterPro" id="IPR003594">
    <property type="entry name" value="HATPase_dom"/>
</dbReference>
<dbReference type="Gene3D" id="3.30.450.20">
    <property type="entry name" value="PAS domain"/>
    <property type="match status" value="1"/>
</dbReference>
<dbReference type="InterPro" id="IPR029151">
    <property type="entry name" value="Sensor-like_sf"/>
</dbReference>
<dbReference type="Proteomes" id="UP001320159">
    <property type="component" value="Unassembled WGS sequence"/>
</dbReference>
<dbReference type="SMART" id="SM00387">
    <property type="entry name" value="HATPase_c"/>
    <property type="match status" value="1"/>
</dbReference>
<evidence type="ECO:0000256" key="6">
    <source>
        <dbReference type="ARBA" id="ARBA00022679"/>
    </source>
</evidence>
<evidence type="ECO:0000259" key="16">
    <source>
        <dbReference type="PROSITE" id="PS50885"/>
    </source>
</evidence>
<proteinExistence type="predicted"/>
<dbReference type="EC" id="2.7.13.3" evidence="3"/>
<dbReference type="SUPFAM" id="SSF103190">
    <property type="entry name" value="Sensory domain-like"/>
    <property type="match status" value="1"/>
</dbReference>
<evidence type="ECO:0000256" key="5">
    <source>
        <dbReference type="ARBA" id="ARBA00022553"/>
    </source>
</evidence>
<evidence type="ECO:0000259" key="15">
    <source>
        <dbReference type="PROSITE" id="PS50109"/>
    </source>
</evidence>
<feature type="transmembrane region" description="Helical" evidence="14">
    <location>
        <begin position="12"/>
        <end position="31"/>
    </location>
</feature>
<keyword evidence="10" id="KW-0067">ATP-binding</keyword>
<evidence type="ECO:0000256" key="12">
    <source>
        <dbReference type="ARBA" id="ARBA00023012"/>
    </source>
</evidence>
<keyword evidence="6" id="KW-0808">Transferase</keyword>
<evidence type="ECO:0000313" key="18">
    <source>
        <dbReference type="Proteomes" id="UP001320159"/>
    </source>
</evidence>
<dbReference type="CDD" id="cd12912">
    <property type="entry name" value="PDC2_MCP_like"/>
    <property type="match status" value="1"/>
</dbReference>
<dbReference type="PANTHER" id="PTHR45528:SF1">
    <property type="entry name" value="SENSOR HISTIDINE KINASE CPXA"/>
    <property type="match status" value="1"/>
</dbReference>
<dbReference type="RefSeq" id="WP_230739939.1">
    <property type="nucleotide sequence ID" value="NZ_PGCK01000001.1"/>
</dbReference>
<evidence type="ECO:0000256" key="10">
    <source>
        <dbReference type="ARBA" id="ARBA00022840"/>
    </source>
</evidence>
<feature type="domain" description="HAMP" evidence="16">
    <location>
        <begin position="303"/>
        <end position="355"/>
    </location>
</feature>
<keyword evidence="5" id="KW-0597">Phosphoprotein</keyword>
<feature type="transmembrane region" description="Helical" evidence="14">
    <location>
        <begin position="281"/>
        <end position="301"/>
    </location>
</feature>
<dbReference type="GO" id="GO:0005524">
    <property type="term" value="F:ATP binding"/>
    <property type="evidence" value="ECO:0007669"/>
    <property type="project" value="UniProtKB-KW"/>
</dbReference>
<dbReference type="PROSITE" id="PS50885">
    <property type="entry name" value="HAMP"/>
    <property type="match status" value="1"/>
</dbReference>
<dbReference type="InterPro" id="IPR050398">
    <property type="entry name" value="HssS/ArlS-like"/>
</dbReference>
<accession>A0AAP2RAH5</accession>
<organism evidence="17 18">
    <name type="scientific">Methanooceanicella nereidis</name>
    <dbReference type="NCBI Taxonomy" id="2052831"/>
    <lineage>
        <taxon>Archaea</taxon>
        <taxon>Methanobacteriati</taxon>
        <taxon>Methanobacteriota</taxon>
        <taxon>Stenosarchaea group</taxon>
        <taxon>Methanomicrobia</taxon>
        <taxon>Methanocellales</taxon>
        <taxon>Methanocellaceae</taxon>
        <taxon>Methanooceanicella</taxon>
    </lineage>
</organism>
<keyword evidence="7 14" id="KW-0812">Transmembrane</keyword>
<dbReference type="SMART" id="SM00304">
    <property type="entry name" value="HAMP"/>
    <property type="match status" value="1"/>
</dbReference>
<protein>
    <recommendedName>
        <fullName evidence="3">histidine kinase</fullName>
        <ecNumber evidence="3">2.7.13.3</ecNumber>
    </recommendedName>
</protein>
<dbReference type="Gene3D" id="1.10.287.130">
    <property type="match status" value="1"/>
</dbReference>